<protein>
    <submittedName>
        <fullName evidence="20">Uncharacterized protein</fullName>
    </submittedName>
</protein>
<dbReference type="CDD" id="cd18008">
    <property type="entry name" value="DEXDc_SHPRH-like"/>
    <property type="match status" value="1"/>
</dbReference>
<dbReference type="CDD" id="cd18793">
    <property type="entry name" value="SF2_C_SNF"/>
    <property type="match status" value="1"/>
</dbReference>
<comment type="caution">
    <text evidence="20">The sequence shown here is derived from an EMBL/GenBank/DDBJ whole genome shotgun (WGS) entry which is preliminary data.</text>
</comment>
<evidence type="ECO:0000256" key="9">
    <source>
        <dbReference type="ARBA" id="ARBA00022806"/>
    </source>
</evidence>
<evidence type="ECO:0000259" key="17">
    <source>
        <dbReference type="PROSITE" id="PS50089"/>
    </source>
</evidence>
<feature type="domain" description="Helicase C-terminal" evidence="19">
    <location>
        <begin position="911"/>
        <end position="1073"/>
    </location>
</feature>
<keyword evidence="10" id="KW-0862">Zinc</keyword>
<dbReference type="InterPro" id="IPR000330">
    <property type="entry name" value="SNF2_N"/>
</dbReference>
<accession>A0A9P1E924</accession>
<dbReference type="PANTHER" id="PTHR45626">
    <property type="entry name" value="TRANSCRIPTION TERMINATION FACTOR 2-RELATED"/>
    <property type="match status" value="1"/>
</dbReference>
<dbReference type="Gene3D" id="3.30.40.10">
    <property type="entry name" value="Zinc/RING finger domain, C3HC4 (zinc finger)"/>
    <property type="match status" value="1"/>
</dbReference>
<keyword evidence="4" id="KW-0479">Metal-binding</keyword>
<dbReference type="InterPro" id="IPR056450">
    <property type="entry name" value="UBA_RAD5A"/>
</dbReference>
<dbReference type="SMART" id="SM00487">
    <property type="entry name" value="DEXDc"/>
    <property type="match status" value="1"/>
</dbReference>
<dbReference type="GO" id="GO:0006281">
    <property type="term" value="P:DNA repair"/>
    <property type="evidence" value="ECO:0007669"/>
    <property type="project" value="UniProtKB-KW"/>
</dbReference>
<dbReference type="GO" id="GO:0004386">
    <property type="term" value="F:helicase activity"/>
    <property type="evidence" value="ECO:0007669"/>
    <property type="project" value="UniProtKB-KW"/>
</dbReference>
<dbReference type="InterPro" id="IPR001650">
    <property type="entry name" value="Helicase_C-like"/>
</dbReference>
<organism evidence="20 21">
    <name type="scientific">Cuscuta europaea</name>
    <name type="common">European dodder</name>
    <dbReference type="NCBI Taxonomy" id="41803"/>
    <lineage>
        <taxon>Eukaryota</taxon>
        <taxon>Viridiplantae</taxon>
        <taxon>Streptophyta</taxon>
        <taxon>Embryophyta</taxon>
        <taxon>Tracheophyta</taxon>
        <taxon>Spermatophyta</taxon>
        <taxon>Magnoliopsida</taxon>
        <taxon>eudicotyledons</taxon>
        <taxon>Gunneridae</taxon>
        <taxon>Pentapetalae</taxon>
        <taxon>asterids</taxon>
        <taxon>lamiids</taxon>
        <taxon>Solanales</taxon>
        <taxon>Convolvulaceae</taxon>
        <taxon>Cuscuteae</taxon>
        <taxon>Cuscuta</taxon>
        <taxon>Cuscuta subgen. Cuscuta</taxon>
    </lineage>
</organism>
<dbReference type="InterPro" id="IPR014905">
    <property type="entry name" value="HIRAN"/>
</dbReference>
<evidence type="ECO:0000259" key="16">
    <source>
        <dbReference type="PROSITE" id="PS50030"/>
    </source>
</evidence>
<dbReference type="GO" id="GO:0016818">
    <property type="term" value="F:hydrolase activity, acting on acid anhydrides, in phosphorus-containing anhydrides"/>
    <property type="evidence" value="ECO:0007669"/>
    <property type="project" value="InterPro"/>
</dbReference>
<dbReference type="InterPro" id="IPR014001">
    <property type="entry name" value="Helicase_ATP-bd"/>
</dbReference>
<dbReference type="PANTHER" id="PTHR45626:SF22">
    <property type="entry name" value="DNA REPAIR PROTEIN RAD5"/>
    <property type="match status" value="1"/>
</dbReference>
<dbReference type="SUPFAM" id="SSF46934">
    <property type="entry name" value="UBA-like"/>
    <property type="match status" value="1"/>
</dbReference>
<keyword evidence="12" id="KW-0156">Chromatin regulator</keyword>
<dbReference type="GO" id="GO:0008094">
    <property type="term" value="F:ATP-dependent activity, acting on DNA"/>
    <property type="evidence" value="ECO:0007669"/>
    <property type="project" value="TreeGrafter"/>
</dbReference>
<evidence type="ECO:0000256" key="3">
    <source>
        <dbReference type="ARBA" id="ARBA00008438"/>
    </source>
</evidence>
<dbReference type="GO" id="GO:0005634">
    <property type="term" value="C:nucleus"/>
    <property type="evidence" value="ECO:0007669"/>
    <property type="project" value="UniProtKB-SubCell"/>
</dbReference>
<comment type="similarity">
    <text evidence="3">Belongs to the SNF2/RAD54 helicase family. RAD16 subfamily.</text>
</comment>
<evidence type="ECO:0000256" key="8">
    <source>
        <dbReference type="ARBA" id="ARBA00022801"/>
    </source>
</evidence>
<dbReference type="AlphaFoldDB" id="A0A9P1E924"/>
<dbReference type="Gene3D" id="3.40.50.300">
    <property type="entry name" value="P-loop containing nucleotide triphosphate hydrolases"/>
    <property type="match status" value="1"/>
</dbReference>
<evidence type="ECO:0000256" key="2">
    <source>
        <dbReference type="ARBA" id="ARBA00004474"/>
    </source>
</evidence>
<dbReference type="GO" id="GO:0009536">
    <property type="term" value="C:plastid"/>
    <property type="evidence" value="ECO:0007669"/>
    <property type="project" value="UniProtKB-SubCell"/>
</dbReference>
<feature type="domain" description="UBA" evidence="16">
    <location>
        <begin position="9"/>
        <end position="49"/>
    </location>
</feature>
<dbReference type="InterPro" id="IPR027417">
    <property type="entry name" value="P-loop_NTPase"/>
</dbReference>
<evidence type="ECO:0000256" key="7">
    <source>
        <dbReference type="ARBA" id="ARBA00022771"/>
    </source>
</evidence>
<evidence type="ECO:0000256" key="11">
    <source>
        <dbReference type="ARBA" id="ARBA00022840"/>
    </source>
</evidence>
<keyword evidence="8" id="KW-0378">Hydrolase</keyword>
<dbReference type="InterPro" id="IPR049730">
    <property type="entry name" value="SNF2/RAD54-like_C"/>
</dbReference>
<dbReference type="Pfam" id="PF24559">
    <property type="entry name" value="UBA_RAD5A"/>
    <property type="match status" value="1"/>
</dbReference>
<dbReference type="SUPFAM" id="SSF57850">
    <property type="entry name" value="RING/U-box"/>
    <property type="match status" value="1"/>
</dbReference>
<evidence type="ECO:0000259" key="19">
    <source>
        <dbReference type="PROSITE" id="PS51194"/>
    </source>
</evidence>
<evidence type="ECO:0000256" key="13">
    <source>
        <dbReference type="ARBA" id="ARBA00023204"/>
    </source>
</evidence>
<dbReference type="OrthoDB" id="448448at2759"/>
<keyword evidence="7 15" id="KW-0863">Zinc-finger</keyword>
<evidence type="ECO:0000256" key="10">
    <source>
        <dbReference type="ARBA" id="ARBA00022833"/>
    </source>
</evidence>
<evidence type="ECO:0000256" key="1">
    <source>
        <dbReference type="ARBA" id="ARBA00004123"/>
    </source>
</evidence>
<evidence type="ECO:0000256" key="12">
    <source>
        <dbReference type="ARBA" id="ARBA00022853"/>
    </source>
</evidence>
<evidence type="ECO:0000256" key="5">
    <source>
        <dbReference type="ARBA" id="ARBA00022741"/>
    </source>
</evidence>
<dbReference type="Pfam" id="PF08797">
    <property type="entry name" value="HIRAN"/>
    <property type="match status" value="1"/>
</dbReference>
<dbReference type="GO" id="GO:0008270">
    <property type="term" value="F:zinc ion binding"/>
    <property type="evidence" value="ECO:0007669"/>
    <property type="project" value="UniProtKB-KW"/>
</dbReference>
<reference evidence="20" key="1">
    <citation type="submission" date="2022-07" db="EMBL/GenBank/DDBJ databases">
        <authorList>
            <person name="Macas J."/>
            <person name="Novak P."/>
            <person name="Neumann P."/>
        </authorList>
    </citation>
    <scope>NUCLEOTIDE SEQUENCE</scope>
</reference>
<dbReference type="Pfam" id="PF00097">
    <property type="entry name" value="zf-C3HC4"/>
    <property type="match status" value="1"/>
</dbReference>
<keyword evidence="9" id="KW-0347">Helicase</keyword>
<sequence length="1078" mass="121801">MEVKTVANELEIDMIRSVVGSEVSEPHILKVLSSCNNNAEAAVNYLLDNPLPSDVIKTETATGAQISGPMKLEEKNEELKGLDCSDNKEVKKEPDLDVQSILPVVEVSPEEMHEQKGVKIESEELSISEMGADSKAMVVTSKKEEAEEVLYVEPLSVRAPPLKPAFERIRPRPQNGKAEKKVEMALSTVVIEDGDFPDEADWLLVGRNIITGLSTTRGRKLENNEIVHFSFPGHDSFKYAKGSTSIVRFSTKRFGEIGRLPMEWAKCLIPLVNSTKVKVRGRCVAAPVNLQLMQEIVLYVSFYINRSVFTVGDKSTWRLDSPSEIDTTTYPLLTLFKLLKINPFQKADFNPEDIDSRKRSLNVEMMPMTKRIRGCTQTRENGQNEQSIPESTLNKLVGAAEMYDLKEMEPPKTLMCSLRPYQKQALYWMSELEKGSDAEQTAKSLHPCWAAYRICDERGPAIYVNIFSGEAATEFPSASETARGGILADAMGLGKTVMTIGLILARLGKGIPNDPELLVEDMAITEYSQSRDGHAKNRRVKGGTLIVCPMALLGQWKDELEAHSQPDSISVFVHYGGDRSSDPRTIAEPDVVLTTYGILTAAYKRDMDNSIFHKVDWHRVVLDEAHTIKSWKTMGAKAAFTLSAHCRWCLTGTPLQNNVEDLYSLLCFLHVEPWCNWAWWNKLIHKPYENGDQRALKLIKAILRPLMLRRTKDTKDKEGRPILVLPPTDIQIIECEQSVEERDFYDALFKKSKVQFDQFVAQGKVLHNFANILELLLRLRQCCNHPFLVMSRGDTDKFADLNKLAQRFLEPSPDSASQKVPTRAYIEEVVGDIRNGENTECPICLESADDPVLTPCAHRMCRECLLSSWRTTAAGLCPICRRVLNKNELITCPSASKFRVDVEKNWKESSKVKKLLECLHCLRRSGSGEKSIVFSQWTAFLDLLEIPLKRSGIGFLRFDGRLSQKQREKVLKEFSETQEKMVLLMSLKAGGVGLNLTAASNVFLVDPWWNPAVEEQAIMRIHRIGQKRTVCVRRFIVKDTVEERMQQVQARKQRMIAGALTDEEVRSARLEELKMLFR</sequence>
<dbReference type="PROSITE" id="PS50089">
    <property type="entry name" value="ZF_RING_2"/>
    <property type="match status" value="1"/>
</dbReference>
<dbReference type="InterPro" id="IPR018957">
    <property type="entry name" value="Znf_C3HC4_RING-type"/>
</dbReference>
<dbReference type="SMART" id="SM00910">
    <property type="entry name" value="HIRAN"/>
    <property type="match status" value="1"/>
</dbReference>
<name>A0A9P1E924_CUSEU</name>
<dbReference type="Proteomes" id="UP001152484">
    <property type="component" value="Unassembled WGS sequence"/>
</dbReference>
<feature type="domain" description="RING-type" evidence="17">
    <location>
        <begin position="841"/>
        <end position="881"/>
    </location>
</feature>
<dbReference type="InterPro" id="IPR050628">
    <property type="entry name" value="SNF2_RAD54_helicase_TF"/>
</dbReference>
<dbReference type="EMBL" id="CAMAPE010000019">
    <property type="protein sequence ID" value="CAH9087804.1"/>
    <property type="molecule type" value="Genomic_DNA"/>
</dbReference>
<dbReference type="FunFam" id="3.40.50.10810:FF:000089">
    <property type="entry name" value="DNA repair protein RAD5B"/>
    <property type="match status" value="1"/>
</dbReference>
<dbReference type="Pfam" id="PF00271">
    <property type="entry name" value="Helicase_C"/>
    <property type="match status" value="1"/>
</dbReference>
<proteinExistence type="inferred from homology"/>
<keyword evidence="21" id="KW-1185">Reference proteome</keyword>
<evidence type="ECO:0000313" key="20">
    <source>
        <dbReference type="EMBL" id="CAH9087804.1"/>
    </source>
</evidence>
<dbReference type="GO" id="GO:0003676">
    <property type="term" value="F:nucleic acid binding"/>
    <property type="evidence" value="ECO:0007669"/>
    <property type="project" value="InterPro"/>
</dbReference>
<evidence type="ECO:0000313" key="21">
    <source>
        <dbReference type="Proteomes" id="UP001152484"/>
    </source>
</evidence>
<dbReference type="PROSITE" id="PS50030">
    <property type="entry name" value="UBA"/>
    <property type="match status" value="1"/>
</dbReference>
<dbReference type="SMART" id="SM00490">
    <property type="entry name" value="HELICc"/>
    <property type="match status" value="1"/>
</dbReference>
<gene>
    <name evidence="20" type="ORF">CEURO_LOCUS10244</name>
</gene>
<evidence type="ECO:0000256" key="14">
    <source>
        <dbReference type="ARBA" id="ARBA00023242"/>
    </source>
</evidence>
<keyword evidence="5" id="KW-0547">Nucleotide-binding</keyword>
<evidence type="ECO:0000259" key="18">
    <source>
        <dbReference type="PROSITE" id="PS51192"/>
    </source>
</evidence>
<evidence type="ECO:0000256" key="15">
    <source>
        <dbReference type="PROSITE-ProRule" id="PRU00175"/>
    </source>
</evidence>
<keyword evidence="14" id="KW-0539">Nucleus</keyword>
<evidence type="ECO:0000256" key="4">
    <source>
        <dbReference type="ARBA" id="ARBA00022723"/>
    </source>
</evidence>
<dbReference type="InterPro" id="IPR015940">
    <property type="entry name" value="UBA"/>
</dbReference>
<dbReference type="InterPro" id="IPR017907">
    <property type="entry name" value="Znf_RING_CS"/>
</dbReference>
<dbReference type="PROSITE" id="PS51192">
    <property type="entry name" value="HELICASE_ATP_BIND_1"/>
    <property type="match status" value="1"/>
</dbReference>
<keyword evidence="13" id="KW-0234">DNA repair</keyword>
<feature type="domain" description="Helicase ATP-binding" evidence="18">
    <location>
        <begin position="476"/>
        <end position="672"/>
    </location>
</feature>
<dbReference type="InterPro" id="IPR038718">
    <property type="entry name" value="SNF2-like_sf"/>
</dbReference>
<dbReference type="PROSITE" id="PS51194">
    <property type="entry name" value="HELICASE_CTER"/>
    <property type="match status" value="1"/>
</dbReference>
<dbReference type="GO" id="GO:0006325">
    <property type="term" value="P:chromatin organization"/>
    <property type="evidence" value="ECO:0007669"/>
    <property type="project" value="UniProtKB-KW"/>
</dbReference>
<evidence type="ECO:0000256" key="6">
    <source>
        <dbReference type="ARBA" id="ARBA00022763"/>
    </source>
</evidence>
<dbReference type="GO" id="GO:0005524">
    <property type="term" value="F:ATP binding"/>
    <property type="evidence" value="ECO:0007669"/>
    <property type="project" value="UniProtKB-KW"/>
</dbReference>
<dbReference type="InterPro" id="IPR009060">
    <property type="entry name" value="UBA-like_sf"/>
</dbReference>
<dbReference type="SMART" id="SM00184">
    <property type="entry name" value="RING"/>
    <property type="match status" value="1"/>
</dbReference>
<dbReference type="Gene3D" id="3.40.50.10810">
    <property type="entry name" value="Tandem AAA-ATPase domain"/>
    <property type="match status" value="1"/>
</dbReference>
<comment type="subcellular location">
    <subcellularLocation>
        <location evidence="1">Nucleus</location>
    </subcellularLocation>
    <subcellularLocation>
        <location evidence="2">Plastid</location>
    </subcellularLocation>
</comment>
<keyword evidence="6" id="KW-0227">DNA damage</keyword>
<dbReference type="InterPro" id="IPR013083">
    <property type="entry name" value="Znf_RING/FYVE/PHD"/>
</dbReference>
<dbReference type="PROSITE" id="PS00518">
    <property type="entry name" value="ZF_RING_1"/>
    <property type="match status" value="1"/>
</dbReference>
<dbReference type="InterPro" id="IPR001841">
    <property type="entry name" value="Znf_RING"/>
</dbReference>
<keyword evidence="11" id="KW-0067">ATP-binding</keyword>
<dbReference type="Pfam" id="PF00176">
    <property type="entry name" value="SNF2-rel_dom"/>
    <property type="match status" value="1"/>
</dbReference>
<dbReference type="SUPFAM" id="SSF52540">
    <property type="entry name" value="P-loop containing nucleoside triphosphate hydrolases"/>
    <property type="match status" value="2"/>
</dbReference>